<evidence type="ECO:0000313" key="2">
    <source>
        <dbReference type="EMBL" id="MBX0295436.1"/>
    </source>
</evidence>
<keyword evidence="3" id="KW-1185">Reference proteome</keyword>
<feature type="transmembrane region" description="Helical" evidence="1">
    <location>
        <begin position="37"/>
        <end position="58"/>
    </location>
</feature>
<name>A0AAW4PCK2_9EURY</name>
<protein>
    <submittedName>
        <fullName evidence="2">Uncharacterized protein</fullName>
    </submittedName>
</protein>
<dbReference type="Proteomes" id="UP001430455">
    <property type="component" value="Unassembled WGS sequence"/>
</dbReference>
<evidence type="ECO:0000313" key="3">
    <source>
        <dbReference type="Proteomes" id="UP001430455"/>
    </source>
</evidence>
<evidence type="ECO:0000256" key="1">
    <source>
        <dbReference type="SAM" id="Phobius"/>
    </source>
</evidence>
<reference evidence="2 3" key="1">
    <citation type="submission" date="2021-06" db="EMBL/GenBank/DDBJ databases">
        <title>Halomicroarcula sp. a new haloarchaeum isolated from saline soil.</title>
        <authorList>
            <person name="Duran-Viseras A."/>
            <person name="Sanchez-Porro C."/>
            <person name="Ventosa A."/>
        </authorList>
    </citation>
    <scope>NUCLEOTIDE SEQUENCE [LARGE SCALE GENOMIC DNA]</scope>
    <source>
        <strain evidence="2 3">F27</strain>
    </source>
</reference>
<accession>A0AAW4PCK2</accession>
<dbReference type="RefSeq" id="WP_220580077.1">
    <property type="nucleotide sequence ID" value="NZ_RKLT01000003.1"/>
</dbReference>
<organism evidence="2 3">
    <name type="scientific">Haloarcula nitratireducens</name>
    <dbReference type="NCBI Taxonomy" id="2487749"/>
    <lineage>
        <taxon>Archaea</taxon>
        <taxon>Methanobacteriati</taxon>
        <taxon>Methanobacteriota</taxon>
        <taxon>Stenosarchaea group</taxon>
        <taxon>Halobacteria</taxon>
        <taxon>Halobacteriales</taxon>
        <taxon>Haloarculaceae</taxon>
        <taxon>Haloarcula</taxon>
    </lineage>
</organism>
<gene>
    <name evidence="2" type="ORF">EGH23_11145</name>
</gene>
<keyword evidence="1" id="KW-0472">Membrane</keyword>
<dbReference type="AlphaFoldDB" id="A0AAW4PCK2"/>
<comment type="caution">
    <text evidence="2">The sequence shown here is derived from an EMBL/GenBank/DDBJ whole genome shotgun (WGS) entry which is preliminary data.</text>
</comment>
<keyword evidence="1" id="KW-0812">Transmembrane</keyword>
<sequence>MFEKQTLTIVGVVATGAGVVLTMLSKMVNLFSNDMSTMGAVVLAGMGGFLISTLILTIDNRIKMKKIMEGEK</sequence>
<proteinExistence type="predicted"/>
<dbReference type="EMBL" id="RKLT01000003">
    <property type="protein sequence ID" value="MBX0295436.1"/>
    <property type="molecule type" value="Genomic_DNA"/>
</dbReference>
<keyword evidence="1" id="KW-1133">Transmembrane helix</keyword>
<feature type="transmembrane region" description="Helical" evidence="1">
    <location>
        <begin position="7"/>
        <end position="25"/>
    </location>
</feature>